<dbReference type="RefSeq" id="WP_205188294.1">
    <property type="nucleotide sequence ID" value="NZ_JAFBFC010000006.1"/>
</dbReference>
<dbReference type="GO" id="GO:0004386">
    <property type="term" value="F:helicase activity"/>
    <property type="evidence" value="ECO:0007669"/>
    <property type="project" value="UniProtKB-KW"/>
</dbReference>
<dbReference type="Pfam" id="PF00270">
    <property type="entry name" value="DEAD"/>
    <property type="match status" value="1"/>
</dbReference>
<comment type="caution">
    <text evidence="7">The sequence shown here is derived from an EMBL/GenBank/DDBJ whole genome shotgun (WGS) entry which is preliminary data.</text>
</comment>
<keyword evidence="3 7" id="KW-0347">Helicase</keyword>
<gene>
    <name evidence="7" type="ORF">JOC83_003139</name>
</gene>
<evidence type="ECO:0000256" key="2">
    <source>
        <dbReference type="ARBA" id="ARBA00022801"/>
    </source>
</evidence>
<evidence type="ECO:0000256" key="4">
    <source>
        <dbReference type="ARBA" id="ARBA00022840"/>
    </source>
</evidence>
<dbReference type="SMART" id="SM00490">
    <property type="entry name" value="HELICc"/>
    <property type="match status" value="1"/>
</dbReference>
<dbReference type="Proteomes" id="UP000809829">
    <property type="component" value="Unassembled WGS sequence"/>
</dbReference>
<keyword evidence="4" id="KW-0067">ATP-binding</keyword>
<reference evidence="7 8" key="1">
    <citation type="submission" date="2021-01" db="EMBL/GenBank/DDBJ databases">
        <title>Genomic Encyclopedia of Type Strains, Phase IV (KMG-IV): sequencing the most valuable type-strain genomes for metagenomic binning, comparative biology and taxonomic classification.</title>
        <authorList>
            <person name="Goeker M."/>
        </authorList>
    </citation>
    <scope>NUCLEOTIDE SEQUENCE [LARGE SCALE GENOMIC DNA]</scope>
    <source>
        <strain evidence="7 8">DSM 104297</strain>
    </source>
</reference>
<feature type="domain" description="Helicase C-terminal" evidence="6">
    <location>
        <begin position="228"/>
        <end position="380"/>
    </location>
</feature>
<accession>A0ABS2R0L9</accession>
<dbReference type="CDD" id="cd00268">
    <property type="entry name" value="DEADc"/>
    <property type="match status" value="1"/>
</dbReference>
<evidence type="ECO:0000259" key="5">
    <source>
        <dbReference type="PROSITE" id="PS51192"/>
    </source>
</evidence>
<evidence type="ECO:0000256" key="1">
    <source>
        <dbReference type="ARBA" id="ARBA00022741"/>
    </source>
</evidence>
<dbReference type="InterPro" id="IPR044742">
    <property type="entry name" value="DEAD/DEAH_RhlB"/>
</dbReference>
<dbReference type="InterPro" id="IPR050547">
    <property type="entry name" value="DEAD_box_RNA_helicases"/>
</dbReference>
<evidence type="ECO:0000313" key="8">
    <source>
        <dbReference type="Proteomes" id="UP000809829"/>
    </source>
</evidence>
<evidence type="ECO:0000256" key="3">
    <source>
        <dbReference type="ARBA" id="ARBA00022806"/>
    </source>
</evidence>
<sequence>MSDFISTLKPFLQDAWKKAAFETPTMIQTKTIPMILEKQDVIAQSPTGTGKTLAYLLPLLTNIDVEKKHVQAVVLASSHELVMQIHGEIQTWAQGSGIVSASFIGGANMKRQLEKLKKRPQIIAGTPGRVQELIKAKKLKMHEVKTIVIDEGDQLLVPEHLNTVDHIIKSTLNDRQLLLFSATLPEHTEKLAKEMMKDAAVVQVSTDELPTPKVDHIYFVCELRDKVDLVRRLAKMDEFRGLGFVKGIETLSAFEQKLKYEDVSLGVLHSETKKDDRKKALRAFRDGKYPLLLATDVAARGLDIKGLTHVVHVDMPQDIDQYIHRSGRTGRAGASGTVISVVTEREERELKQYARQLNVPLQRKTLYLGQIVDEQERKELRATEKQNQKRKSVKRR</sequence>
<dbReference type="PROSITE" id="PS51194">
    <property type="entry name" value="HELICASE_CTER"/>
    <property type="match status" value="1"/>
</dbReference>
<dbReference type="InterPro" id="IPR011545">
    <property type="entry name" value="DEAD/DEAH_box_helicase_dom"/>
</dbReference>
<feature type="domain" description="Helicase ATP-binding" evidence="5">
    <location>
        <begin position="32"/>
        <end position="202"/>
    </location>
</feature>
<protein>
    <submittedName>
        <fullName evidence="7">Superfamily II DNA/RNA helicase</fullName>
    </submittedName>
</protein>
<proteinExistence type="predicted"/>
<dbReference type="InterPro" id="IPR014001">
    <property type="entry name" value="Helicase_ATP-bd"/>
</dbReference>
<dbReference type="PROSITE" id="PS51192">
    <property type="entry name" value="HELICASE_ATP_BIND_1"/>
    <property type="match status" value="1"/>
</dbReference>
<organism evidence="7 8">
    <name type="scientific">Priestia iocasae</name>
    <dbReference type="NCBI Taxonomy" id="2291674"/>
    <lineage>
        <taxon>Bacteria</taxon>
        <taxon>Bacillati</taxon>
        <taxon>Bacillota</taxon>
        <taxon>Bacilli</taxon>
        <taxon>Bacillales</taxon>
        <taxon>Bacillaceae</taxon>
        <taxon>Priestia</taxon>
    </lineage>
</organism>
<dbReference type="SUPFAM" id="SSF52540">
    <property type="entry name" value="P-loop containing nucleoside triphosphate hydrolases"/>
    <property type="match status" value="1"/>
</dbReference>
<evidence type="ECO:0000259" key="6">
    <source>
        <dbReference type="PROSITE" id="PS51194"/>
    </source>
</evidence>
<dbReference type="SMART" id="SM00487">
    <property type="entry name" value="DEXDc"/>
    <property type="match status" value="1"/>
</dbReference>
<dbReference type="PANTHER" id="PTHR47963">
    <property type="entry name" value="DEAD-BOX ATP-DEPENDENT RNA HELICASE 47, MITOCHONDRIAL"/>
    <property type="match status" value="1"/>
</dbReference>
<keyword evidence="1" id="KW-0547">Nucleotide-binding</keyword>
<dbReference type="PANTHER" id="PTHR47963:SF7">
    <property type="entry name" value="ATP-DEPENDENT RNA HELICASE YFML-RELATED"/>
    <property type="match status" value="1"/>
</dbReference>
<keyword evidence="2" id="KW-0378">Hydrolase</keyword>
<name>A0ABS2R0L9_9BACI</name>
<dbReference type="Gene3D" id="3.40.50.300">
    <property type="entry name" value="P-loop containing nucleotide triphosphate hydrolases"/>
    <property type="match status" value="2"/>
</dbReference>
<dbReference type="InterPro" id="IPR001650">
    <property type="entry name" value="Helicase_C-like"/>
</dbReference>
<dbReference type="EMBL" id="JAFBFC010000006">
    <property type="protein sequence ID" value="MBM7704284.1"/>
    <property type="molecule type" value="Genomic_DNA"/>
</dbReference>
<dbReference type="CDD" id="cd18787">
    <property type="entry name" value="SF2_C_DEAD"/>
    <property type="match status" value="1"/>
</dbReference>
<keyword evidence="8" id="KW-1185">Reference proteome</keyword>
<evidence type="ECO:0000313" key="7">
    <source>
        <dbReference type="EMBL" id="MBM7704284.1"/>
    </source>
</evidence>
<dbReference type="Pfam" id="PF00271">
    <property type="entry name" value="Helicase_C"/>
    <property type="match status" value="1"/>
</dbReference>
<dbReference type="InterPro" id="IPR027417">
    <property type="entry name" value="P-loop_NTPase"/>
</dbReference>